<reference evidence="2" key="1">
    <citation type="journal article" date="2022" name="Front. Microbiol.">
        <title>Genome-based taxonomic rearrangement of Oceanobacter-related bacteria including the description of Thalassolituus hydrocarbonoclasticus sp. nov. and Thalassolituus pacificus sp. nov. and emended description of the genus Thalassolituus.</title>
        <authorList>
            <person name="Dong C."/>
            <person name="Wei L."/>
            <person name="Wang J."/>
            <person name="Lai Q."/>
            <person name="Huang Z."/>
            <person name="Shao Z."/>
        </authorList>
    </citation>
    <scope>NUCLEOTIDE SEQUENCE</scope>
    <source>
        <strain evidence="2">59MF3M-4</strain>
    </source>
</reference>
<dbReference type="EMBL" id="JAOANI010000028">
    <property type="protein sequence ID" value="MCT7360475.1"/>
    <property type="molecule type" value="Genomic_DNA"/>
</dbReference>
<feature type="transmembrane region" description="Helical" evidence="1">
    <location>
        <begin position="12"/>
        <end position="34"/>
    </location>
</feature>
<organism evidence="2 3">
    <name type="scientific">Thalassolituus pacificus</name>
    <dbReference type="NCBI Taxonomy" id="2975440"/>
    <lineage>
        <taxon>Bacteria</taxon>
        <taxon>Pseudomonadati</taxon>
        <taxon>Pseudomonadota</taxon>
        <taxon>Gammaproteobacteria</taxon>
        <taxon>Oceanospirillales</taxon>
        <taxon>Oceanospirillaceae</taxon>
        <taxon>Thalassolituus</taxon>
    </lineage>
</organism>
<accession>A0A9X2WI36</accession>
<dbReference type="PANTHER" id="PTHR39594">
    <property type="entry name" value="PROTEIN YCHQ"/>
    <property type="match status" value="1"/>
</dbReference>
<dbReference type="Proteomes" id="UP001147830">
    <property type="component" value="Unassembled WGS sequence"/>
</dbReference>
<keyword evidence="1" id="KW-1133">Transmembrane helix</keyword>
<sequence>MDYSVLKHSHAGLAYLTVLLFAGRFMLFYFAPVWRRNKLLKVLPHVLDTLLLVFAIMLCIRIAQYPLTEAWLTAKVIGLLLYIGFGAAAIKRASRSAFFIALLSYAYVLGVAKTHSVVSWISYF</sequence>
<keyword evidence="3" id="KW-1185">Reference proteome</keyword>
<evidence type="ECO:0000256" key="1">
    <source>
        <dbReference type="SAM" id="Phobius"/>
    </source>
</evidence>
<gene>
    <name evidence="2" type="ORF">NYR02_15735</name>
</gene>
<feature type="transmembrane region" description="Helical" evidence="1">
    <location>
        <begin position="70"/>
        <end position="90"/>
    </location>
</feature>
<evidence type="ECO:0000313" key="3">
    <source>
        <dbReference type="Proteomes" id="UP001147830"/>
    </source>
</evidence>
<protein>
    <submittedName>
        <fullName evidence="2">SirB2 family protein</fullName>
    </submittedName>
</protein>
<keyword evidence="1" id="KW-0472">Membrane</keyword>
<dbReference type="RefSeq" id="WP_260977307.1">
    <property type="nucleotide sequence ID" value="NZ_JAOANI010000028.1"/>
</dbReference>
<dbReference type="PANTHER" id="PTHR39594:SF1">
    <property type="entry name" value="PROTEIN YCHQ"/>
    <property type="match status" value="1"/>
</dbReference>
<feature type="transmembrane region" description="Helical" evidence="1">
    <location>
        <begin position="97"/>
        <end position="121"/>
    </location>
</feature>
<dbReference type="GO" id="GO:0005886">
    <property type="term" value="C:plasma membrane"/>
    <property type="evidence" value="ECO:0007669"/>
    <property type="project" value="TreeGrafter"/>
</dbReference>
<dbReference type="AlphaFoldDB" id="A0A9X2WI36"/>
<reference evidence="2" key="2">
    <citation type="submission" date="2022-08" db="EMBL/GenBank/DDBJ databases">
        <authorList>
            <person name="Dong C."/>
        </authorList>
    </citation>
    <scope>NUCLEOTIDE SEQUENCE</scope>
    <source>
        <strain evidence="2">59MF3M-4</strain>
    </source>
</reference>
<proteinExistence type="predicted"/>
<name>A0A9X2WI36_9GAMM</name>
<feature type="transmembrane region" description="Helical" evidence="1">
    <location>
        <begin position="46"/>
        <end position="64"/>
    </location>
</feature>
<comment type="caution">
    <text evidence="2">The sequence shown here is derived from an EMBL/GenBank/DDBJ whole genome shotgun (WGS) entry which is preliminary data.</text>
</comment>
<dbReference type="InterPro" id="IPR007360">
    <property type="entry name" value="SirB"/>
</dbReference>
<dbReference type="Pfam" id="PF04247">
    <property type="entry name" value="SirB"/>
    <property type="match status" value="1"/>
</dbReference>
<evidence type="ECO:0000313" key="2">
    <source>
        <dbReference type="EMBL" id="MCT7360475.1"/>
    </source>
</evidence>
<dbReference type="PIRSF" id="PIRSF005610">
    <property type="entry name" value="SirB"/>
    <property type="match status" value="1"/>
</dbReference>
<keyword evidence="1" id="KW-0812">Transmembrane</keyword>